<dbReference type="Gene3D" id="3.40.640.10">
    <property type="entry name" value="Type I PLP-dependent aspartate aminotransferase-like (Major domain)"/>
    <property type="match status" value="1"/>
</dbReference>
<reference evidence="9 10" key="1">
    <citation type="journal article" date="2010" name="Int. J. Syst. Evol. Microbiol.">
        <title>Reclassification of Herbaspirillum putei as a later heterotypic synonym of Herbaspirillum huttiense, with the description of H. huttiense subsp. huttiense subsp. nov. and H. huttiense subsp. putei subsp. nov., comb. nov., and description of Herbaspirillum aquaticum sp. nov.</title>
        <authorList>
            <person name="Dobritsa A.P."/>
            <person name="Reddy M.C."/>
            <person name="Samadpour M."/>
        </authorList>
    </citation>
    <scope>NUCLEOTIDE SEQUENCE [LARGE SCALE GENOMIC DNA]</scope>
    <source>
        <strain evidence="9 10">IEH 4430</strain>
    </source>
</reference>
<dbReference type="GO" id="GO:0030170">
    <property type="term" value="F:pyridoxal phosphate binding"/>
    <property type="evidence" value="ECO:0007669"/>
    <property type="project" value="InterPro"/>
</dbReference>
<dbReference type="Gene3D" id="3.90.1150.10">
    <property type="entry name" value="Aspartate Aminotransferase, domain 1"/>
    <property type="match status" value="1"/>
</dbReference>
<dbReference type="Pfam" id="PF00202">
    <property type="entry name" value="Aminotran_3"/>
    <property type="match status" value="1"/>
</dbReference>
<keyword evidence="4 7" id="KW-0663">Pyridoxal phosphate</keyword>
<protein>
    <recommendedName>
        <fullName evidence="7">Glutamate-1-semialdehyde 2,1-aminomutase</fullName>
        <shortName evidence="7">GSA</shortName>
        <ecNumber evidence="7">5.4.3.8</ecNumber>
    </recommendedName>
    <alternativeName>
        <fullName evidence="7">Glutamate-1-semialdehyde aminotransferase</fullName>
        <shortName evidence="7">GSA-AT</shortName>
    </alternativeName>
</protein>
<comment type="subunit">
    <text evidence="7">Homodimer.</text>
</comment>
<dbReference type="PANTHER" id="PTHR43713">
    <property type="entry name" value="GLUTAMATE-1-SEMIALDEHYDE 2,1-AMINOMUTASE"/>
    <property type="match status" value="1"/>
</dbReference>
<evidence type="ECO:0000256" key="8">
    <source>
        <dbReference type="SAM" id="MobiDB-lite"/>
    </source>
</evidence>
<evidence type="ECO:0000313" key="9">
    <source>
        <dbReference type="EMBL" id="OWY34111.1"/>
    </source>
</evidence>
<evidence type="ECO:0000256" key="2">
    <source>
        <dbReference type="ARBA" id="ARBA00004819"/>
    </source>
</evidence>
<proteinExistence type="inferred from homology"/>
<dbReference type="EMBL" id="NJGV01000011">
    <property type="protein sequence ID" value="OWY34111.1"/>
    <property type="molecule type" value="Genomic_DNA"/>
</dbReference>
<evidence type="ECO:0000256" key="5">
    <source>
        <dbReference type="ARBA" id="ARBA00023235"/>
    </source>
</evidence>
<evidence type="ECO:0000256" key="7">
    <source>
        <dbReference type="HAMAP-Rule" id="MF_00375"/>
    </source>
</evidence>
<feature type="modified residue" description="N6-(pyridoxal phosphate)lysine" evidence="7">
    <location>
        <position position="266"/>
    </location>
</feature>
<feature type="compositionally biased region" description="Polar residues" evidence="8">
    <location>
        <begin position="1"/>
        <end position="19"/>
    </location>
</feature>
<dbReference type="InterPro" id="IPR004639">
    <property type="entry name" value="4pyrrol_synth_GluAld_NH2Trfase"/>
</dbReference>
<comment type="similarity">
    <text evidence="3 7">Belongs to the class-III pyridoxal-phosphate-dependent aminotransferase family. HemL subfamily.</text>
</comment>
<dbReference type="InterPro" id="IPR015421">
    <property type="entry name" value="PyrdxlP-dep_Trfase_major"/>
</dbReference>
<name>A0A225SSG5_9BURK</name>
<dbReference type="GO" id="GO:0005737">
    <property type="term" value="C:cytoplasm"/>
    <property type="evidence" value="ECO:0007669"/>
    <property type="project" value="UniProtKB-SubCell"/>
</dbReference>
<comment type="cofactor">
    <cofactor evidence="1 7">
        <name>pyridoxal 5'-phosphate</name>
        <dbReference type="ChEBI" id="CHEBI:597326"/>
    </cofactor>
</comment>
<keyword evidence="10" id="KW-1185">Reference proteome</keyword>
<dbReference type="InterPro" id="IPR015424">
    <property type="entry name" value="PyrdxlP-dep_Trfase"/>
</dbReference>
<evidence type="ECO:0000256" key="4">
    <source>
        <dbReference type="ARBA" id="ARBA00022898"/>
    </source>
</evidence>
<dbReference type="CDD" id="cd00610">
    <property type="entry name" value="OAT_like"/>
    <property type="match status" value="1"/>
</dbReference>
<organism evidence="9 10">
    <name type="scientific">Herbaspirillum aquaticum</name>
    <dbReference type="NCBI Taxonomy" id="568783"/>
    <lineage>
        <taxon>Bacteria</taxon>
        <taxon>Pseudomonadati</taxon>
        <taxon>Pseudomonadota</taxon>
        <taxon>Betaproteobacteria</taxon>
        <taxon>Burkholderiales</taxon>
        <taxon>Oxalobacteraceae</taxon>
        <taxon>Herbaspirillum</taxon>
    </lineage>
</organism>
<dbReference type="NCBIfam" id="TIGR00713">
    <property type="entry name" value="hemL"/>
    <property type="match status" value="1"/>
</dbReference>
<comment type="caution">
    <text evidence="9">The sequence shown here is derived from an EMBL/GenBank/DDBJ whole genome shotgun (WGS) entry which is preliminary data.</text>
</comment>
<evidence type="ECO:0000256" key="1">
    <source>
        <dbReference type="ARBA" id="ARBA00001933"/>
    </source>
</evidence>
<dbReference type="UniPathway" id="UPA00251">
    <property type="reaction ID" value="UER00317"/>
</dbReference>
<comment type="catalytic activity">
    <reaction evidence="7">
        <text>(S)-4-amino-5-oxopentanoate = 5-aminolevulinate</text>
        <dbReference type="Rhea" id="RHEA:14265"/>
        <dbReference type="ChEBI" id="CHEBI:57501"/>
        <dbReference type="ChEBI" id="CHEBI:356416"/>
        <dbReference type="EC" id="5.4.3.8"/>
    </reaction>
</comment>
<dbReference type="FunFam" id="3.40.640.10:FF:000021">
    <property type="entry name" value="Glutamate-1-semialdehyde 2,1-aminomutase"/>
    <property type="match status" value="1"/>
</dbReference>
<dbReference type="InterPro" id="IPR005814">
    <property type="entry name" value="Aminotrans_3"/>
</dbReference>
<dbReference type="GO" id="GO:0042286">
    <property type="term" value="F:glutamate-1-semialdehyde 2,1-aminomutase activity"/>
    <property type="evidence" value="ECO:0007669"/>
    <property type="project" value="UniProtKB-UniRule"/>
</dbReference>
<evidence type="ECO:0000313" key="10">
    <source>
        <dbReference type="Proteomes" id="UP000214747"/>
    </source>
</evidence>
<dbReference type="SUPFAM" id="SSF53383">
    <property type="entry name" value="PLP-dependent transferases"/>
    <property type="match status" value="1"/>
</dbReference>
<dbReference type="PROSITE" id="PS00600">
    <property type="entry name" value="AA_TRANSFER_CLASS_3"/>
    <property type="match status" value="1"/>
</dbReference>
<dbReference type="AlphaFoldDB" id="A0A225SSG5"/>
<comment type="subcellular location">
    <subcellularLocation>
        <location evidence="7">Cytoplasm</location>
    </subcellularLocation>
</comment>
<keyword evidence="7" id="KW-0963">Cytoplasm</keyword>
<sequence>MTKTNASLFARAQQSTPGGVNSPVRAFRSVGGTPRFIERAEGPWFWDAEGKRYIDYIGSWGPAIVGHAHPDVVKAVQQAAARGLSFGAPTEAEIEMAEEIIKLVPSIEQIRLVSSGTEATMSALRLARGATGRDKIIKFEGCYHGHADSLLVKAGSGLLTFGNPTSAGVPEDFAKHTLVLDYNNAAQLEEAFKNAGNEIACVIVEPVAGNMNLVRASDEFLRTMRRLCTEYGAILIFDEVMSGFRVARGGAQELNGIVPDLTALGKVIGGGLPVAAFGGRAEVMKHLAPLGGVYQAGTLSGNPVTVAAGMATLKIIQQPDFYTHLTAQTRKLADGLTAAAKAAGVSFAADAIGGMFGLYFDAKVPTSYAEVMQGDKERFNRFFHKMLDAGVYFAPSAFEAGFVSAQHSDAIIEETIAAATKAFTELG</sequence>
<dbReference type="HAMAP" id="MF_00375">
    <property type="entry name" value="HemL_aminotrans_3"/>
    <property type="match status" value="1"/>
</dbReference>
<dbReference type="PANTHER" id="PTHR43713:SF3">
    <property type="entry name" value="GLUTAMATE-1-SEMIALDEHYDE 2,1-AMINOMUTASE 1, CHLOROPLASTIC-RELATED"/>
    <property type="match status" value="1"/>
</dbReference>
<keyword evidence="6 7" id="KW-0627">Porphyrin biosynthesis</keyword>
<evidence type="ECO:0000256" key="6">
    <source>
        <dbReference type="ARBA" id="ARBA00023244"/>
    </source>
</evidence>
<gene>
    <name evidence="7 9" type="primary">hemL</name>
    <name evidence="9" type="ORF">CEJ45_14080</name>
</gene>
<feature type="region of interest" description="Disordered" evidence="8">
    <location>
        <begin position="1"/>
        <end position="23"/>
    </location>
</feature>
<dbReference type="EC" id="5.4.3.8" evidence="7"/>
<dbReference type="NCBIfam" id="NF000818">
    <property type="entry name" value="PRK00062.1"/>
    <property type="match status" value="1"/>
</dbReference>
<evidence type="ECO:0000256" key="3">
    <source>
        <dbReference type="ARBA" id="ARBA00008981"/>
    </source>
</evidence>
<keyword evidence="5 7" id="KW-0413">Isomerase</keyword>
<comment type="pathway">
    <text evidence="2">Porphyrin-containing compound metabolism; protoporphyrin-IX biosynthesis; 5-aminolevulinate from L-glutamyl-tRNA(Glu): step 2/2.</text>
</comment>
<dbReference type="GO" id="GO:0008483">
    <property type="term" value="F:transaminase activity"/>
    <property type="evidence" value="ECO:0007669"/>
    <property type="project" value="InterPro"/>
</dbReference>
<dbReference type="RefSeq" id="WP_088755714.1">
    <property type="nucleotide sequence ID" value="NZ_NJGV01000011.1"/>
</dbReference>
<dbReference type="InterPro" id="IPR015422">
    <property type="entry name" value="PyrdxlP-dep_Trfase_small"/>
</dbReference>
<dbReference type="Proteomes" id="UP000214747">
    <property type="component" value="Unassembled WGS sequence"/>
</dbReference>
<accession>A0A225SSG5</accession>
<dbReference type="GO" id="GO:0006782">
    <property type="term" value="P:protoporphyrinogen IX biosynthetic process"/>
    <property type="evidence" value="ECO:0007669"/>
    <property type="project" value="UniProtKB-UniRule"/>
</dbReference>
<dbReference type="InterPro" id="IPR049704">
    <property type="entry name" value="Aminotrans_3_PPA_site"/>
</dbReference>